<dbReference type="CDD" id="cd02440">
    <property type="entry name" value="AdoMet_MTases"/>
    <property type="match status" value="1"/>
</dbReference>
<proteinExistence type="predicted"/>
<dbReference type="SUPFAM" id="SSF53335">
    <property type="entry name" value="S-adenosyl-L-methionine-dependent methyltransferases"/>
    <property type="match status" value="1"/>
</dbReference>
<dbReference type="Pfam" id="PF08241">
    <property type="entry name" value="Methyltransf_11"/>
    <property type="match status" value="1"/>
</dbReference>
<evidence type="ECO:0000313" key="2">
    <source>
        <dbReference type="EMBL" id="TDS80511.1"/>
    </source>
</evidence>
<keyword evidence="3" id="KW-1185">Reference proteome</keyword>
<gene>
    <name evidence="2" type="ORF">CLV52_1077</name>
</gene>
<evidence type="ECO:0000313" key="3">
    <source>
        <dbReference type="Proteomes" id="UP000295344"/>
    </source>
</evidence>
<dbReference type="OrthoDB" id="9795634at2"/>
<dbReference type="GO" id="GO:0032259">
    <property type="term" value="P:methylation"/>
    <property type="evidence" value="ECO:0007669"/>
    <property type="project" value="UniProtKB-KW"/>
</dbReference>
<dbReference type="PANTHER" id="PTHR43591">
    <property type="entry name" value="METHYLTRANSFERASE"/>
    <property type="match status" value="1"/>
</dbReference>
<comment type="caution">
    <text evidence="2">The sequence shown here is derived from an EMBL/GenBank/DDBJ whole genome shotgun (WGS) entry which is preliminary data.</text>
</comment>
<feature type="domain" description="Methyltransferase type 11" evidence="1">
    <location>
        <begin position="50"/>
        <end position="139"/>
    </location>
</feature>
<accession>A0A4R7FRR1</accession>
<dbReference type="Proteomes" id="UP000295344">
    <property type="component" value="Unassembled WGS sequence"/>
</dbReference>
<dbReference type="PANTHER" id="PTHR43591:SF24">
    <property type="entry name" value="2-METHOXY-6-POLYPRENYL-1,4-BENZOQUINOL METHYLASE, MITOCHONDRIAL"/>
    <property type="match status" value="1"/>
</dbReference>
<name>A0A4R7FRR1_9MICO</name>
<dbReference type="InterPro" id="IPR013216">
    <property type="entry name" value="Methyltransf_11"/>
</dbReference>
<dbReference type="AlphaFoldDB" id="A0A4R7FRR1"/>
<evidence type="ECO:0000259" key="1">
    <source>
        <dbReference type="Pfam" id="PF08241"/>
    </source>
</evidence>
<dbReference type="GO" id="GO:0008757">
    <property type="term" value="F:S-adenosylmethionine-dependent methyltransferase activity"/>
    <property type="evidence" value="ECO:0007669"/>
    <property type="project" value="InterPro"/>
</dbReference>
<keyword evidence="2" id="KW-0808">Transferase</keyword>
<dbReference type="InterPro" id="IPR029063">
    <property type="entry name" value="SAM-dependent_MTases_sf"/>
</dbReference>
<organism evidence="2 3">
    <name type="scientific">Amnibacterium kyonggiense</name>
    <dbReference type="NCBI Taxonomy" id="595671"/>
    <lineage>
        <taxon>Bacteria</taxon>
        <taxon>Bacillati</taxon>
        <taxon>Actinomycetota</taxon>
        <taxon>Actinomycetes</taxon>
        <taxon>Micrococcales</taxon>
        <taxon>Microbacteriaceae</taxon>
        <taxon>Amnibacterium</taxon>
    </lineage>
</organism>
<protein>
    <submittedName>
        <fullName evidence="2">Methyltransferase family protein</fullName>
    </submittedName>
</protein>
<dbReference type="Gene3D" id="3.40.50.150">
    <property type="entry name" value="Vaccinia Virus protein VP39"/>
    <property type="match status" value="1"/>
</dbReference>
<sequence>MRIREHGGVSGEDAWSAVAAGWAATWGVASVPAHAALLDAADVGAGTRLLDVGCGSGELLRLAADRGARVAGCDPASGMLALARRSVPVADLRDAGTEDLPWPEGSFDVVTAVNALAFAEDEEAAFAELRRVLAPGGRLGIANWAEHAANDRGAIEAAVAEADGEEPSPDPPERLSGGLERLLGEQEFAVEIAGIAEVPWTAPDDAALIGAVLLGEDASVLRELGPVVVAAAAPFRTASGGYRLMNRFRWAVAGS</sequence>
<reference evidence="2 3" key="1">
    <citation type="submission" date="2019-03" db="EMBL/GenBank/DDBJ databases">
        <title>Genomic Encyclopedia of Archaeal and Bacterial Type Strains, Phase II (KMG-II): from individual species to whole genera.</title>
        <authorList>
            <person name="Goeker M."/>
        </authorList>
    </citation>
    <scope>NUCLEOTIDE SEQUENCE [LARGE SCALE GENOMIC DNA]</scope>
    <source>
        <strain evidence="2 3">DSM 24782</strain>
    </source>
</reference>
<keyword evidence="2" id="KW-0489">Methyltransferase</keyword>
<dbReference type="EMBL" id="SOAM01000001">
    <property type="protein sequence ID" value="TDS80511.1"/>
    <property type="molecule type" value="Genomic_DNA"/>
</dbReference>